<protein>
    <submittedName>
        <fullName evidence="10">Purine-cytosine permease-like protein</fullName>
    </submittedName>
</protein>
<feature type="transmembrane region" description="Helical" evidence="9">
    <location>
        <begin position="158"/>
        <end position="177"/>
    </location>
</feature>
<dbReference type="GO" id="GO:0005886">
    <property type="term" value="C:plasma membrane"/>
    <property type="evidence" value="ECO:0007669"/>
    <property type="project" value="TreeGrafter"/>
</dbReference>
<feature type="transmembrane region" description="Helical" evidence="9">
    <location>
        <begin position="370"/>
        <end position="390"/>
    </location>
</feature>
<evidence type="ECO:0000256" key="5">
    <source>
        <dbReference type="ARBA" id="ARBA00022989"/>
    </source>
</evidence>
<dbReference type="PANTHER" id="PTHR31806:SF1">
    <property type="entry name" value="PURINE-CYTOSINE PERMEASE FCY2-RELATED"/>
    <property type="match status" value="1"/>
</dbReference>
<comment type="similarity">
    <text evidence="2 7">Belongs to the purine-cytosine permease (2.A.39) family.</text>
</comment>
<dbReference type="Pfam" id="PF02133">
    <property type="entry name" value="Transp_cyt_pur"/>
    <property type="match status" value="1"/>
</dbReference>
<feature type="region of interest" description="Disordered" evidence="8">
    <location>
        <begin position="1"/>
        <end position="21"/>
    </location>
</feature>
<keyword evidence="6 7" id="KW-0472">Membrane</keyword>
<dbReference type="RefSeq" id="WP_179647510.1">
    <property type="nucleotide sequence ID" value="NZ_JACBZM010000001.1"/>
</dbReference>
<feature type="transmembrane region" description="Helical" evidence="9">
    <location>
        <begin position="255"/>
        <end position="281"/>
    </location>
</feature>
<evidence type="ECO:0000256" key="8">
    <source>
        <dbReference type="SAM" id="MobiDB-lite"/>
    </source>
</evidence>
<dbReference type="EMBL" id="JACBZM010000001">
    <property type="protein sequence ID" value="NYI43256.1"/>
    <property type="molecule type" value="Genomic_DNA"/>
</dbReference>
<organism evidence="10 11">
    <name type="scientific">Nocardioides aromaticivorans</name>
    <dbReference type="NCBI Taxonomy" id="200618"/>
    <lineage>
        <taxon>Bacteria</taxon>
        <taxon>Bacillati</taxon>
        <taxon>Actinomycetota</taxon>
        <taxon>Actinomycetes</taxon>
        <taxon>Propionibacteriales</taxon>
        <taxon>Nocardioidaceae</taxon>
        <taxon>Nocardioides</taxon>
    </lineage>
</organism>
<evidence type="ECO:0000256" key="9">
    <source>
        <dbReference type="SAM" id="Phobius"/>
    </source>
</evidence>
<dbReference type="Proteomes" id="UP000562045">
    <property type="component" value="Unassembled WGS sequence"/>
</dbReference>
<keyword evidence="3 7" id="KW-0813">Transport</keyword>
<dbReference type="GO" id="GO:0022857">
    <property type="term" value="F:transmembrane transporter activity"/>
    <property type="evidence" value="ECO:0007669"/>
    <property type="project" value="InterPro"/>
</dbReference>
<evidence type="ECO:0000256" key="1">
    <source>
        <dbReference type="ARBA" id="ARBA00004141"/>
    </source>
</evidence>
<feature type="transmembrane region" description="Helical" evidence="9">
    <location>
        <begin position="118"/>
        <end position="146"/>
    </location>
</feature>
<feature type="transmembrane region" description="Helical" evidence="9">
    <location>
        <begin position="184"/>
        <end position="203"/>
    </location>
</feature>
<evidence type="ECO:0000256" key="2">
    <source>
        <dbReference type="ARBA" id="ARBA00008974"/>
    </source>
</evidence>
<name>A0A7Y9ZH23_9ACTN</name>
<evidence type="ECO:0000313" key="11">
    <source>
        <dbReference type="Proteomes" id="UP000562045"/>
    </source>
</evidence>
<evidence type="ECO:0000256" key="7">
    <source>
        <dbReference type="PIRNR" id="PIRNR002744"/>
    </source>
</evidence>
<dbReference type="InterPro" id="IPR026030">
    <property type="entry name" value="Pur-cyt_permease_Fcy2/21/22"/>
</dbReference>
<feature type="transmembrane region" description="Helical" evidence="9">
    <location>
        <begin position="332"/>
        <end position="358"/>
    </location>
</feature>
<keyword evidence="5 9" id="KW-1133">Transmembrane helix</keyword>
<keyword evidence="4 9" id="KW-0812">Transmembrane</keyword>
<feature type="transmembrane region" description="Helical" evidence="9">
    <location>
        <begin position="76"/>
        <end position="98"/>
    </location>
</feature>
<feature type="transmembrane region" description="Helical" evidence="9">
    <location>
        <begin position="410"/>
        <end position="432"/>
    </location>
</feature>
<dbReference type="Gene3D" id="1.10.4160.10">
    <property type="entry name" value="Hydantoin permease"/>
    <property type="match status" value="1"/>
</dbReference>
<dbReference type="AlphaFoldDB" id="A0A7Y9ZH23"/>
<accession>A0A7Y9ZH23</accession>
<dbReference type="PANTHER" id="PTHR31806">
    <property type="entry name" value="PURINE-CYTOSINE PERMEASE FCY2-RELATED"/>
    <property type="match status" value="1"/>
</dbReference>
<proteinExistence type="inferred from homology"/>
<gene>
    <name evidence="10" type="ORF">BJ993_000336</name>
</gene>
<comment type="subcellular location">
    <subcellularLocation>
        <location evidence="1">Membrane</location>
        <topology evidence="1">Multi-pass membrane protein</topology>
    </subcellularLocation>
</comment>
<sequence length="478" mass="49340">MAIDQTPPDAQPTTSADHTLLPGHVETHGIDVIPDAERHGTARSLFALWVAPNVNYLSFVVGGVLVLMGLSLLQAVAAVVVGSLFSIATGIVAVTGPASGTPSQVATRTMYGVRGNRVAIAVNGWFVSVCYIALNWVTASVIGFALAQRLGIGASTPVQVVVVLVIAAATTAISVYGQGLIMRLYGPLSAGLTVVFLVVSGFLVAKADLSYTPPLALHGADLWITWTAAVTLIAATPLSYTISSDFARYLPSSTSPVAVAAWTTLGNVVPNLVFLTVGALAATVTDLSDPETGLEGIAPGWVITVFLVAIIVGILANNALTTYSSGLALQAVGLPLSRVASVVATAVVGVAMTLYALFVFDFLDTVSSGLVLLVTLVGPIMAIYVTDIFLRRNQYDGAELSDSTPASRYWYTGGVNLAGAIACLTAFGAALMCASTEAFTGPVARSLDGLDLSLPVGMVGASVLYLALTRLFYGRTIL</sequence>
<dbReference type="InterPro" id="IPR001248">
    <property type="entry name" value="Pur-cyt_permease"/>
</dbReference>
<feature type="transmembrane region" description="Helical" evidence="9">
    <location>
        <begin position="301"/>
        <end position="320"/>
    </location>
</feature>
<reference evidence="10 11" key="1">
    <citation type="submission" date="2020-07" db="EMBL/GenBank/DDBJ databases">
        <title>Sequencing the genomes of 1000 actinobacteria strains.</title>
        <authorList>
            <person name="Klenk H.-P."/>
        </authorList>
    </citation>
    <scope>NUCLEOTIDE SEQUENCE [LARGE SCALE GENOMIC DNA]</scope>
    <source>
        <strain evidence="10 11">DSM 15131</strain>
    </source>
</reference>
<feature type="transmembrane region" description="Helical" evidence="9">
    <location>
        <begin position="46"/>
        <end position="70"/>
    </location>
</feature>
<feature type="transmembrane region" description="Helical" evidence="9">
    <location>
        <begin position="452"/>
        <end position="473"/>
    </location>
</feature>
<dbReference type="PIRSF" id="PIRSF002744">
    <property type="entry name" value="Pur-cyt_permease"/>
    <property type="match status" value="1"/>
</dbReference>
<comment type="caution">
    <text evidence="10">The sequence shown here is derived from an EMBL/GenBank/DDBJ whole genome shotgun (WGS) entry which is preliminary data.</text>
</comment>
<evidence type="ECO:0000313" key="10">
    <source>
        <dbReference type="EMBL" id="NYI43256.1"/>
    </source>
</evidence>
<evidence type="ECO:0000256" key="6">
    <source>
        <dbReference type="ARBA" id="ARBA00023136"/>
    </source>
</evidence>
<evidence type="ECO:0000256" key="3">
    <source>
        <dbReference type="ARBA" id="ARBA00022448"/>
    </source>
</evidence>
<feature type="transmembrane region" description="Helical" evidence="9">
    <location>
        <begin position="223"/>
        <end position="243"/>
    </location>
</feature>
<evidence type="ECO:0000256" key="4">
    <source>
        <dbReference type="ARBA" id="ARBA00022692"/>
    </source>
</evidence>